<dbReference type="GO" id="GO:0006508">
    <property type="term" value="P:proteolysis"/>
    <property type="evidence" value="ECO:0007669"/>
    <property type="project" value="UniProtKB-KW"/>
</dbReference>
<evidence type="ECO:0000259" key="11">
    <source>
        <dbReference type="PROSITE" id="PS51864"/>
    </source>
</evidence>
<feature type="active site" evidence="8">
    <location>
        <position position="226"/>
    </location>
</feature>
<sequence>MFTAKGLATKSCNFSTLLFFVRNSVSVSLYKPGAALHFRDLDAHSLFTMPSAAGVTLLFAALVVVNCYVIRQVPYEEIRHAKHVNISEDDEFTLSTLIEKANKNLGNDLDEPIVKFGDIATPTGLQNADPCTSRGCKWQKNSDGNVYIPYVISNQYSSRERAIIQQALQSFSASTCIRFRQQSRDRDYLNIRSLSGCYSFIGRRGGSQDVSLSRSGCVYFGIVQHELIHALGFHHEQNRSDRDQHVRILYQNILRGQEHNFRRIQTNNLGTPYDYNSVMQYGKFAFSSNGQETIRPIPNSNVSIGRATQMSQNDINRINGLYQCKRYMKKP</sequence>
<dbReference type="AlphaFoldDB" id="A0A3B3RPR6"/>
<dbReference type="SUPFAM" id="SSF55486">
    <property type="entry name" value="Metalloproteases ('zincins'), catalytic domain"/>
    <property type="match status" value="1"/>
</dbReference>
<dbReference type="GeneTree" id="ENSGT00940000154856"/>
<evidence type="ECO:0000256" key="6">
    <source>
        <dbReference type="ARBA" id="ARBA00023049"/>
    </source>
</evidence>
<dbReference type="PRINTS" id="PR00480">
    <property type="entry name" value="ASTACIN"/>
</dbReference>
<keyword evidence="6 8" id="KW-0482">Metalloprotease</keyword>
<comment type="cofactor">
    <cofactor evidence="8 9">
        <name>Zn(2+)</name>
        <dbReference type="ChEBI" id="CHEBI:29105"/>
    </cofactor>
    <text evidence="8 9">Binds 1 zinc ion per subunit.</text>
</comment>
<dbReference type="EC" id="3.4.24.-" evidence="9"/>
<keyword evidence="7" id="KW-1015">Disulfide bond</keyword>
<keyword evidence="2 8" id="KW-0479">Metal-binding</keyword>
<dbReference type="Ensembl" id="ENSPKIT00000001106.1">
    <property type="protein sequence ID" value="ENSPKIP00000020489.1"/>
    <property type="gene ID" value="ENSPKIG00000005253.1"/>
</dbReference>
<dbReference type="SMART" id="SM00235">
    <property type="entry name" value="ZnMc"/>
    <property type="match status" value="1"/>
</dbReference>
<dbReference type="STRING" id="1676925.ENSPKIP00000020489"/>
<dbReference type="Pfam" id="PF01400">
    <property type="entry name" value="Astacin"/>
    <property type="match status" value="1"/>
</dbReference>
<evidence type="ECO:0000256" key="8">
    <source>
        <dbReference type="PROSITE-ProRule" id="PRU01211"/>
    </source>
</evidence>
<reference evidence="12" key="1">
    <citation type="submission" date="2025-08" db="UniProtKB">
        <authorList>
            <consortium name="Ensembl"/>
        </authorList>
    </citation>
    <scope>IDENTIFICATION</scope>
</reference>
<organism evidence="12 13">
    <name type="scientific">Paramormyrops kingsleyae</name>
    <dbReference type="NCBI Taxonomy" id="1676925"/>
    <lineage>
        <taxon>Eukaryota</taxon>
        <taxon>Metazoa</taxon>
        <taxon>Chordata</taxon>
        <taxon>Craniata</taxon>
        <taxon>Vertebrata</taxon>
        <taxon>Euteleostomi</taxon>
        <taxon>Actinopterygii</taxon>
        <taxon>Neopterygii</taxon>
        <taxon>Teleostei</taxon>
        <taxon>Osteoglossocephala</taxon>
        <taxon>Osteoglossomorpha</taxon>
        <taxon>Osteoglossiformes</taxon>
        <taxon>Mormyridae</taxon>
        <taxon>Paramormyrops</taxon>
    </lineage>
</organism>
<dbReference type="PROSITE" id="PS51864">
    <property type="entry name" value="ASTACIN"/>
    <property type="match status" value="1"/>
</dbReference>
<dbReference type="PANTHER" id="PTHR10127:SF899">
    <property type="entry name" value="ASTACIN-LIKE METALLOENDOPEPTIDASE-RELATED"/>
    <property type="match status" value="1"/>
</dbReference>
<dbReference type="GO" id="GO:0008270">
    <property type="term" value="F:zinc ion binding"/>
    <property type="evidence" value="ECO:0007669"/>
    <property type="project" value="UniProtKB-UniRule"/>
</dbReference>
<keyword evidence="5 8" id="KW-0862">Zinc</keyword>
<dbReference type="Gene3D" id="3.40.390.10">
    <property type="entry name" value="Collagenase (Catalytic Domain)"/>
    <property type="match status" value="1"/>
</dbReference>
<proteinExistence type="predicted"/>
<evidence type="ECO:0000256" key="2">
    <source>
        <dbReference type="ARBA" id="ARBA00022723"/>
    </source>
</evidence>
<evidence type="ECO:0000256" key="10">
    <source>
        <dbReference type="SAM" id="Phobius"/>
    </source>
</evidence>
<dbReference type="FunFam" id="3.40.390.10:FF:000038">
    <property type="entry name" value="Metalloendopeptidase"/>
    <property type="match status" value="1"/>
</dbReference>
<evidence type="ECO:0000313" key="13">
    <source>
        <dbReference type="Proteomes" id="UP000261540"/>
    </source>
</evidence>
<keyword evidence="10" id="KW-0812">Transmembrane</keyword>
<name>A0A3B3RPR6_9TELE</name>
<evidence type="ECO:0000256" key="4">
    <source>
        <dbReference type="ARBA" id="ARBA00022801"/>
    </source>
</evidence>
<dbReference type="InterPro" id="IPR006026">
    <property type="entry name" value="Peptidase_Metallo"/>
</dbReference>
<accession>A0A3B3RPR6</accession>
<evidence type="ECO:0000256" key="1">
    <source>
        <dbReference type="ARBA" id="ARBA00022670"/>
    </source>
</evidence>
<feature type="binding site" evidence="8">
    <location>
        <position position="225"/>
    </location>
    <ligand>
        <name>Zn(2+)</name>
        <dbReference type="ChEBI" id="CHEBI:29105"/>
        <note>catalytic</note>
    </ligand>
</feature>
<dbReference type="PANTHER" id="PTHR10127">
    <property type="entry name" value="DISCOIDIN, CUB, EGF, LAMININ , AND ZINC METALLOPROTEASE DOMAIN CONTAINING"/>
    <property type="match status" value="1"/>
</dbReference>
<keyword evidence="3" id="KW-0732">Signal</keyword>
<evidence type="ECO:0000313" key="12">
    <source>
        <dbReference type="Ensembl" id="ENSPKIP00000020489.1"/>
    </source>
</evidence>
<evidence type="ECO:0000256" key="9">
    <source>
        <dbReference type="RuleBase" id="RU361183"/>
    </source>
</evidence>
<keyword evidence="1 8" id="KW-0645">Protease</keyword>
<feature type="binding site" evidence="8">
    <location>
        <position position="235"/>
    </location>
    <ligand>
        <name>Zn(2+)</name>
        <dbReference type="ChEBI" id="CHEBI:29105"/>
        <note>catalytic</note>
    </ligand>
</feature>
<feature type="transmembrane region" description="Helical" evidence="10">
    <location>
        <begin position="50"/>
        <end position="70"/>
    </location>
</feature>
<keyword evidence="10" id="KW-0472">Membrane</keyword>
<dbReference type="CDD" id="cd04283">
    <property type="entry name" value="ZnMc_hatching_enzyme"/>
    <property type="match status" value="1"/>
</dbReference>
<evidence type="ECO:0000256" key="7">
    <source>
        <dbReference type="ARBA" id="ARBA00023157"/>
    </source>
</evidence>
<keyword evidence="4 8" id="KW-0378">Hydrolase</keyword>
<evidence type="ECO:0000256" key="3">
    <source>
        <dbReference type="ARBA" id="ARBA00022729"/>
    </source>
</evidence>
<dbReference type="InterPro" id="IPR001506">
    <property type="entry name" value="Peptidase_M12A"/>
</dbReference>
<dbReference type="Proteomes" id="UP000261540">
    <property type="component" value="Unplaced"/>
</dbReference>
<feature type="domain" description="Peptidase M12A" evidence="11">
    <location>
        <begin position="127"/>
        <end position="325"/>
    </location>
</feature>
<dbReference type="GO" id="GO:0004222">
    <property type="term" value="F:metalloendopeptidase activity"/>
    <property type="evidence" value="ECO:0007669"/>
    <property type="project" value="UniProtKB-UniRule"/>
</dbReference>
<comment type="caution">
    <text evidence="8">Lacks conserved residue(s) required for the propagation of feature annotation.</text>
</comment>
<keyword evidence="13" id="KW-1185">Reference proteome</keyword>
<dbReference type="InterPro" id="IPR024079">
    <property type="entry name" value="MetalloPept_cat_dom_sf"/>
</dbReference>
<feature type="binding site" evidence="8">
    <location>
        <position position="229"/>
    </location>
    <ligand>
        <name>Zn(2+)</name>
        <dbReference type="ChEBI" id="CHEBI:29105"/>
        <note>catalytic</note>
    </ligand>
</feature>
<keyword evidence="10" id="KW-1133">Transmembrane helix</keyword>
<reference evidence="12" key="2">
    <citation type="submission" date="2025-09" db="UniProtKB">
        <authorList>
            <consortium name="Ensembl"/>
        </authorList>
    </citation>
    <scope>IDENTIFICATION</scope>
</reference>
<dbReference type="InterPro" id="IPR034039">
    <property type="entry name" value="ZnMP_hatching_enz"/>
</dbReference>
<protein>
    <recommendedName>
        <fullName evidence="9">Metalloendopeptidase</fullName>
        <ecNumber evidence="9">3.4.24.-</ecNumber>
    </recommendedName>
</protein>
<evidence type="ECO:0000256" key="5">
    <source>
        <dbReference type="ARBA" id="ARBA00022833"/>
    </source>
</evidence>